<reference evidence="7" key="2">
    <citation type="submission" date="2025-09" db="UniProtKB">
        <authorList>
            <consortium name="Ensembl"/>
        </authorList>
    </citation>
    <scope>IDENTIFICATION</scope>
</reference>
<sequence>SENTLIQREEICFNSLPYVFVGVDEVTIINILTNRSNEQRQDIAFAYQRRTKKELSAALKSALSGHLEAVILGLLKTPSQYDASELKAAMKGLGTDEDTLIEIICSRTNQELSEINRVYRESKFIWKVLMQYVWRNELSKASAGSRQPNLERDTSHLLAYSERLQDCVLFLHGQDVYPFIISLSLVQCIQNKQLYFADRLYDSMKGKGTRDKVLIRIMVSRCEVDMLKIKSEFKRKYGKSLYYFIQVNFLHPVYIDCMDLSSPFLWINSTIKIHVRYFRGCSESSRSLPRAIEKMFSFVVYHWCNS</sequence>
<keyword evidence="2 6" id="KW-0677">Repeat</keyword>
<dbReference type="PANTHER" id="PTHR10502:SF18">
    <property type="entry name" value="ANNEXIN A2-RELATED"/>
    <property type="match status" value="1"/>
</dbReference>
<dbReference type="GO" id="GO:0005886">
    <property type="term" value="C:plasma membrane"/>
    <property type="evidence" value="ECO:0007669"/>
    <property type="project" value="TreeGrafter"/>
</dbReference>
<dbReference type="PRINTS" id="PR00196">
    <property type="entry name" value="ANNEXIN"/>
</dbReference>
<dbReference type="GO" id="GO:0012506">
    <property type="term" value="C:vesicle membrane"/>
    <property type="evidence" value="ECO:0007669"/>
    <property type="project" value="TreeGrafter"/>
</dbReference>
<dbReference type="Pfam" id="PF00191">
    <property type="entry name" value="Annexin"/>
    <property type="match status" value="3"/>
</dbReference>
<evidence type="ECO:0000256" key="1">
    <source>
        <dbReference type="ARBA" id="ARBA00007831"/>
    </source>
</evidence>
<evidence type="ECO:0000256" key="4">
    <source>
        <dbReference type="ARBA" id="ARBA00023216"/>
    </source>
</evidence>
<dbReference type="GO" id="GO:0005634">
    <property type="term" value="C:nucleus"/>
    <property type="evidence" value="ECO:0007669"/>
    <property type="project" value="TreeGrafter"/>
</dbReference>
<dbReference type="GO" id="GO:0005544">
    <property type="term" value="F:calcium-dependent phospholipid binding"/>
    <property type="evidence" value="ECO:0007669"/>
    <property type="project" value="UniProtKB-KW"/>
</dbReference>
<dbReference type="Ensembl" id="ENSPSTT00000014440.1">
    <property type="protein sequence ID" value="ENSPSTP00000013768.1"/>
    <property type="gene ID" value="ENSPSTG00000009721.1"/>
</dbReference>
<reference evidence="7" key="1">
    <citation type="submission" date="2025-08" db="UniProtKB">
        <authorList>
            <consortium name="Ensembl"/>
        </authorList>
    </citation>
    <scope>IDENTIFICATION</scope>
</reference>
<dbReference type="FunFam" id="1.10.220.10:FF:000001">
    <property type="entry name" value="Annexin"/>
    <property type="match status" value="1"/>
</dbReference>
<keyword evidence="3 6" id="KW-0106">Calcium</keyword>
<proteinExistence type="inferred from homology"/>
<name>A0A8C9FEN9_PAVCR</name>
<dbReference type="InterPro" id="IPR037104">
    <property type="entry name" value="Annexin_sf"/>
</dbReference>
<accession>A0A8C9FEN9</accession>
<evidence type="ECO:0000313" key="7">
    <source>
        <dbReference type="Ensembl" id="ENSPSTP00000013768.1"/>
    </source>
</evidence>
<dbReference type="GO" id="GO:0005737">
    <property type="term" value="C:cytoplasm"/>
    <property type="evidence" value="ECO:0007669"/>
    <property type="project" value="TreeGrafter"/>
</dbReference>
<keyword evidence="4 6" id="KW-0041">Annexin</keyword>
<organism evidence="7 8">
    <name type="scientific">Pavo cristatus</name>
    <name type="common">Indian peafowl</name>
    <name type="synonym">Blue peafowl</name>
    <dbReference type="NCBI Taxonomy" id="9049"/>
    <lineage>
        <taxon>Eukaryota</taxon>
        <taxon>Metazoa</taxon>
        <taxon>Chordata</taxon>
        <taxon>Craniata</taxon>
        <taxon>Vertebrata</taxon>
        <taxon>Euteleostomi</taxon>
        <taxon>Archelosauria</taxon>
        <taxon>Archosauria</taxon>
        <taxon>Dinosauria</taxon>
        <taxon>Saurischia</taxon>
        <taxon>Theropoda</taxon>
        <taxon>Coelurosauria</taxon>
        <taxon>Aves</taxon>
        <taxon>Neognathae</taxon>
        <taxon>Galloanserae</taxon>
        <taxon>Galliformes</taxon>
        <taxon>Phasianidae</taxon>
        <taxon>Phasianinae</taxon>
        <taxon>Pavo</taxon>
    </lineage>
</organism>
<evidence type="ECO:0000256" key="2">
    <source>
        <dbReference type="ARBA" id="ARBA00022737"/>
    </source>
</evidence>
<keyword evidence="8" id="KW-1185">Reference proteome</keyword>
<comment type="domain">
    <text evidence="6">A pair of annexin repeats may form one binding site for calcium and phospholipid.</text>
</comment>
<dbReference type="GO" id="GO:0001786">
    <property type="term" value="F:phosphatidylserine binding"/>
    <property type="evidence" value="ECO:0007669"/>
    <property type="project" value="TreeGrafter"/>
</dbReference>
<evidence type="ECO:0000313" key="8">
    <source>
        <dbReference type="Proteomes" id="UP000694428"/>
    </source>
</evidence>
<dbReference type="PROSITE" id="PS00223">
    <property type="entry name" value="ANNEXIN_1"/>
    <property type="match status" value="1"/>
</dbReference>
<evidence type="ECO:0000256" key="3">
    <source>
        <dbReference type="ARBA" id="ARBA00022837"/>
    </source>
</evidence>
<evidence type="ECO:0000256" key="5">
    <source>
        <dbReference type="ARBA" id="ARBA00023302"/>
    </source>
</evidence>
<protein>
    <recommendedName>
        <fullName evidence="6">Annexin</fullName>
    </recommendedName>
</protein>
<dbReference type="InterPro" id="IPR018502">
    <property type="entry name" value="Annexin_repeat"/>
</dbReference>
<dbReference type="SMART" id="SM00335">
    <property type="entry name" value="ANX"/>
    <property type="match status" value="3"/>
</dbReference>
<dbReference type="FunFam" id="1.10.220.10:FF:000007">
    <property type="entry name" value="Annexin"/>
    <property type="match status" value="1"/>
</dbReference>
<evidence type="ECO:0000256" key="6">
    <source>
        <dbReference type="RuleBase" id="RU003540"/>
    </source>
</evidence>
<dbReference type="SUPFAM" id="SSF47874">
    <property type="entry name" value="Annexin"/>
    <property type="match status" value="1"/>
</dbReference>
<dbReference type="InterPro" id="IPR018252">
    <property type="entry name" value="Annexin_repeat_CS"/>
</dbReference>
<dbReference type="InterPro" id="IPR001464">
    <property type="entry name" value="Annexin"/>
</dbReference>
<dbReference type="AlphaFoldDB" id="A0A8C9FEN9"/>
<dbReference type="PANTHER" id="PTHR10502">
    <property type="entry name" value="ANNEXIN"/>
    <property type="match status" value="1"/>
</dbReference>
<dbReference type="Proteomes" id="UP000694428">
    <property type="component" value="Unplaced"/>
</dbReference>
<dbReference type="PROSITE" id="PS51897">
    <property type="entry name" value="ANNEXIN_2"/>
    <property type="match status" value="3"/>
</dbReference>
<dbReference type="GO" id="GO:0005509">
    <property type="term" value="F:calcium ion binding"/>
    <property type="evidence" value="ECO:0007669"/>
    <property type="project" value="InterPro"/>
</dbReference>
<keyword evidence="5 6" id="KW-0111">Calcium/phospholipid-binding</keyword>
<dbReference type="Gene3D" id="1.10.220.10">
    <property type="entry name" value="Annexin"/>
    <property type="match status" value="3"/>
</dbReference>
<dbReference type="GO" id="GO:1905602">
    <property type="term" value="P:positive regulation of receptor-mediated endocytosis involved in cholesterol transport"/>
    <property type="evidence" value="ECO:0007669"/>
    <property type="project" value="TreeGrafter"/>
</dbReference>
<comment type="similarity">
    <text evidence="1 6">Belongs to the annexin family.</text>
</comment>